<accession>U5NM07</accession>
<dbReference type="RefSeq" id="YP_010084398.1">
    <property type="nucleotide sequence ID" value="NC_055135.1"/>
</dbReference>
<proteinExistence type="predicted"/>
<dbReference type="EMBL" id="KF703446">
    <property type="protein sequence ID" value="AGY30717.1"/>
    <property type="molecule type" value="Genomic_DNA"/>
</dbReference>
<dbReference type="KEGG" id="vg:65099384"/>
<reference evidence="1 2" key="1">
    <citation type="journal article" date="2013" name="J. Virol.">
        <title>Next-Generation Sequence Analysis of the Genome of RFHVMn, the Macaque Homolog of Kaposi's Sarcoma (KS)-Associated Herpesvirus, from a KS-Like Tumor of a Pig-Tailed Macaque.</title>
        <authorList>
            <person name="Bruce A.G."/>
            <person name="Ryan J.T."/>
            <person name="Thomas M.J."/>
            <person name="Peng X."/>
            <person name="Grundhoff A."/>
            <person name="Tsai C.C."/>
            <person name="Rose T.M."/>
        </authorList>
    </citation>
    <scope>NUCLEOTIDE SEQUENCE [LARGE SCALE GENOMIC DNA]</scope>
    <source>
        <strain evidence="1">RFHVMnM78114</strain>
    </source>
</reference>
<evidence type="ECO:0000313" key="1">
    <source>
        <dbReference type="EMBL" id="AGY30717.1"/>
    </source>
</evidence>
<keyword evidence="2" id="KW-1185">Reference proteome</keyword>
<dbReference type="Pfam" id="PF05852">
    <property type="entry name" value="DUF848"/>
    <property type="match status" value="1"/>
</dbReference>
<sequence length="150" mass="16765">MDSRNTKRDFIKSALTVDVQRKTAVSLFDRFGAGSAIFERQFIDARAAERSHGTLQRQTKLRDLAREVHQKFENAKKERVALGDHRALPSTEEIDALGDTVADLKETVTARLDALEEHGVDCPGDGTEEVQDTILHWRLGRLPPMCPGTP</sequence>
<dbReference type="InterPro" id="IPR008566">
    <property type="entry name" value="DUF848"/>
</dbReference>
<name>U5NM07_9GAMA</name>
<organism evidence="1 2">
    <name type="scientific">Retroperitoneal fibromatosis-associated herpesvirus</name>
    <dbReference type="NCBI Taxonomy" id="111469"/>
    <lineage>
        <taxon>Viruses</taxon>
        <taxon>Duplodnaviria</taxon>
        <taxon>Heunggongvirae</taxon>
        <taxon>Peploviricota</taxon>
        <taxon>Herviviricetes</taxon>
        <taxon>Herpesvirales</taxon>
        <taxon>Orthoherpesviridae</taxon>
        <taxon>Gammaherpesvirinae</taxon>
        <taxon>Rhadinovirus</taxon>
        <taxon>Rhadinovirus macacinegamma8</taxon>
        <taxon>Macacine gammaherpesvirus 8</taxon>
    </lineage>
</organism>
<protein>
    <submittedName>
        <fullName evidence="1">ORF35</fullName>
    </submittedName>
</protein>
<dbReference type="Proteomes" id="UP000134372">
    <property type="component" value="Segment"/>
</dbReference>
<dbReference type="GeneID" id="65099384"/>
<evidence type="ECO:0000313" key="2">
    <source>
        <dbReference type="Proteomes" id="UP000134372"/>
    </source>
</evidence>